<dbReference type="RefSeq" id="WP_143856523.1">
    <property type="nucleotide sequence ID" value="NZ_CP041730.1"/>
</dbReference>
<dbReference type="OrthoDB" id="8703192at2"/>
<dbReference type="AlphaFoldDB" id="A0A516SC06"/>
<dbReference type="EMBL" id="CP041730">
    <property type="protein sequence ID" value="QDQ25598.1"/>
    <property type="molecule type" value="Genomic_DNA"/>
</dbReference>
<name>A0A516SC06_9NEIS</name>
<gene>
    <name evidence="1" type="ORF">FNU76_04095</name>
</gene>
<evidence type="ECO:0008006" key="3">
    <source>
        <dbReference type="Google" id="ProtNLM"/>
    </source>
</evidence>
<dbReference type="KEGG" id="cari:FNU76_04095"/>
<dbReference type="Proteomes" id="UP000317550">
    <property type="component" value="Chromosome"/>
</dbReference>
<protein>
    <recommendedName>
        <fullName evidence="3">PilN domain-containing protein</fullName>
    </recommendedName>
</protein>
<keyword evidence="2" id="KW-1185">Reference proteome</keyword>
<proteinExistence type="predicted"/>
<organism evidence="1 2">
    <name type="scientific">Chitinimonas arctica</name>
    <dbReference type="NCBI Taxonomy" id="2594795"/>
    <lineage>
        <taxon>Bacteria</taxon>
        <taxon>Pseudomonadati</taxon>
        <taxon>Pseudomonadota</taxon>
        <taxon>Betaproteobacteria</taxon>
        <taxon>Neisseriales</taxon>
        <taxon>Chitinibacteraceae</taxon>
        <taxon>Chitinimonas</taxon>
    </lineage>
</organism>
<evidence type="ECO:0000313" key="1">
    <source>
        <dbReference type="EMBL" id="QDQ25598.1"/>
    </source>
</evidence>
<sequence length="188" mass="20801">MKRLQLDFFGRRQPLTAQLRQHHPLLLLLWALSTVALLLGSARLWQVRQQQAELDQSVQARLRQAFFAAAKPAQPVETGLTPAQIRSTNEAIRQLNLPWAAWFAAFEQAARPDVALLSITPNEQSHAVHVSAESEDIAGMLAYVAALQQSGFFTEVSLRKHRSNEKAVGAPVLFEFTAQARLGGETAP</sequence>
<reference evidence="2" key="1">
    <citation type="submission" date="2019-07" db="EMBL/GenBank/DDBJ databases">
        <title>Chitinimonas sp. nov., isolated from Ny-Alesund, arctica soil.</title>
        <authorList>
            <person name="Xu Q."/>
            <person name="Peng F."/>
        </authorList>
    </citation>
    <scope>NUCLEOTIDE SEQUENCE [LARGE SCALE GENOMIC DNA]</scope>
    <source>
        <strain evidence="2">R3-44</strain>
    </source>
</reference>
<accession>A0A516SC06</accession>
<evidence type="ECO:0000313" key="2">
    <source>
        <dbReference type="Proteomes" id="UP000317550"/>
    </source>
</evidence>